<evidence type="ECO:0000313" key="1">
    <source>
        <dbReference type="Proteomes" id="UP000036681"/>
    </source>
</evidence>
<organism evidence="1 2">
    <name type="scientific">Ascaris lumbricoides</name>
    <name type="common">Giant roundworm</name>
    <dbReference type="NCBI Taxonomy" id="6252"/>
    <lineage>
        <taxon>Eukaryota</taxon>
        <taxon>Metazoa</taxon>
        <taxon>Ecdysozoa</taxon>
        <taxon>Nematoda</taxon>
        <taxon>Chromadorea</taxon>
        <taxon>Rhabditida</taxon>
        <taxon>Spirurina</taxon>
        <taxon>Ascaridomorpha</taxon>
        <taxon>Ascaridoidea</taxon>
        <taxon>Ascarididae</taxon>
        <taxon>Ascaris</taxon>
    </lineage>
</organism>
<dbReference type="Proteomes" id="UP000036681">
    <property type="component" value="Unplaced"/>
</dbReference>
<accession>A0A0M3HKI4</accession>
<keyword evidence="1" id="KW-1185">Reference proteome</keyword>
<name>A0A0M3HKI4_ASCLU</name>
<evidence type="ECO:0000313" key="2">
    <source>
        <dbReference type="WBParaSite" id="ALUE_0000202901-mRNA-1"/>
    </source>
</evidence>
<sequence>MASATPRSFKKNFHGGGLTTSYYLEYCRATVVDTMDYIVR</sequence>
<reference evidence="2" key="1">
    <citation type="submission" date="2017-02" db="UniProtKB">
        <authorList>
            <consortium name="WormBaseParasite"/>
        </authorList>
    </citation>
    <scope>IDENTIFICATION</scope>
</reference>
<proteinExistence type="predicted"/>
<protein>
    <submittedName>
        <fullName evidence="2">Delta-aminolevulinic acid dehydratase</fullName>
    </submittedName>
</protein>
<dbReference type="AlphaFoldDB" id="A0A0M3HKI4"/>
<dbReference type="WBParaSite" id="ALUE_0000202901-mRNA-1">
    <property type="protein sequence ID" value="ALUE_0000202901-mRNA-1"/>
    <property type="gene ID" value="ALUE_0000202901"/>
</dbReference>